<evidence type="ECO:0000256" key="1">
    <source>
        <dbReference type="ARBA" id="ARBA00001946"/>
    </source>
</evidence>
<dbReference type="InterPro" id="IPR006879">
    <property type="entry name" value="YdjC-like"/>
</dbReference>
<dbReference type="Proteomes" id="UP001303946">
    <property type="component" value="Chromosome"/>
</dbReference>
<dbReference type="SUPFAM" id="SSF88713">
    <property type="entry name" value="Glycoside hydrolase/deacetylase"/>
    <property type="match status" value="1"/>
</dbReference>
<sequence length="317" mass="34113">MPGHQPDHHPQVHRRRRTAHGDEPTETAPVSHVSSELHGAPSIGSAAAAAKRRRIAVCVDDFGLYPGIATAAVHLAAHGRISSVSCMTGAPAWQVGRPALRQLQALGVELGLHLDLSSHPLDARLRGSLPHWLFRAGTGTVDVNLLRREIQAQLERFEAMTGGAPDYVDGHQHLHQLPGVRTTLVDVLRERYPGRLPWLRSTRAAAAGAGHKARVIERLGNAGLSTLARRYGLAQNAHLLGVYDFSGEPDRYLTLLAGWLAGAGDGDLLVCHPSSDAAPGDPIGPARRREFEVLRSAPFDRLLKDAGLSVVPLRDMA</sequence>
<dbReference type="RefSeq" id="WP_316703145.1">
    <property type="nucleotide sequence ID" value="NZ_CP136336.1"/>
</dbReference>
<dbReference type="PANTHER" id="PTHR31609">
    <property type="entry name" value="YDJC DEACETYLASE FAMILY MEMBER"/>
    <property type="match status" value="1"/>
</dbReference>
<dbReference type="InterPro" id="IPR011330">
    <property type="entry name" value="Glyco_hydro/deAcase_b/a-brl"/>
</dbReference>
<evidence type="ECO:0000256" key="5">
    <source>
        <dbReference type="ARBA" id="ARBA00023277"/>
    </source>
</evidence>
<evidence type="ECO:0000313" key="8">
    <source>
        <dbReference type="Proteomes" id="UP001303946"/>
    </source>
</evidence>
<protein>
    <submittedName>
        <fullName evidence="7">ChbG/HpnK family deacetylase</fullName>
    </submittedName>
</protein>
<evidence type="ECO:0000256" key="4">
    <source>
        <dbReference type="ARBA" id="ARBA00022842"/>
    </source>
</evidence>
<keyword evidence="3" id="KW-0378">Hydrolase</keyword>
<gene>
    <name evidence="7" type="ORF">RXV79_09260</name>
</gene>
<evidence type="ECO:0000256" key="3">
    <source>
        <dbReference type="ARBA" id="ARBA00022801"/>
    </source>
</evidence>
<accession>A0ABZ0CZ99</accession>
<comment type="cofactor">
    <cofactor evidence="1">
        <name>Mg(2+)</name>
        <dbReference type="ChEBI" id="CHEBI:18420"/>
    </cofactor>
</comment>
<feature type="compositionally biased region" description="Basic and acidic residues" evidence="6">
    <location>
        <begin position="1"/>
        <end position="10"/>
    </location>
</feature>
<dbReference type="Gene3D" id="3.20.20.370">
    <property type="entry name" value="Glycoside hydrolase/deacetylase"/>
    <property type="match status" value="1"/>
</dbReference>
<keyword evidence="5" id="KW-0119">Carbohydrate metabolism</keyword>
<name>A0ABZ0CZ99_9BURK</name>
<evidence type="ECO:0000256" key="6">
    <source>
        <dbReference type="SAM" id="MobiDB-lite"/>
    </source>
</evidence>
<proteinExistence type="predicted"/>
<evidence type="ECO:0000313" key="7">
    <source>
        <dbReference type="EMBL" id="WOB10238.1"/>
    </source>
</evidence>
<dbReference type="CDD" id="cd10807">
    <property type="entry name" value="YdjC_like_3"/>
    <property type="match status" value="1"/>
</dbReference>
<dbReference type="PANTHER" id="PTHR31609:SF1">
    <property type="entry name" value="CARBOHYDRATE DEACETYLASE"/>
    <property type="match status" value="1"/>
</dbReference>
<reference evidence="7 8" key="1">
    <citation type="submission" date="2023-10" db="EMBL/GenBank/DDBJ databases">
        <title>Bacteria for the degradation of biodegradable plastic PBAT(Polybutylene adipate terephthalate).</title>
        <authorList>
            <person name="Weon H.-Y."/>
            <person name="Yeon J."/>
        </authorList>
    </citation>
    <scope>NUCLEOTIDE SEQUENCE [LARGE SCALE GENOMIC DNA]</scope>
    <source>
        <strain evidence="7 8">SBD 7-3</strain>
    </source>
</reference>
<feature type="region of interest" description="Disordered" evidence="6">
    <location>
        <begin position="1"/>
        <end position="39"/>
    </location>
</feature>
<organism evidence="7 8">
    <name type="scientific">Piscinibacter gummiphilus</name>
    <dbReference type="NCBI Taxonomy" id="946333"/>
    <lineage>
        <taxon>Bacteria</taxon>
        <taxon>Pseudomonadati</taxon>
        <taxon>Pseudomonadota</taxon>
        <taxon>Betaproteobacteria</taxon>
        <taxon>Burkholderiales</taxon>
        <taxon>Sphaerotilaceae</taxon>
        <taxon>Piscinibacter</taxon>
    </lineage>
</organism>
<keyword evidence="8" id="KW-1185">Reference proteome</keyword>
<keyword evidence="4" id="KW-0460">Magnesium</keyword>
<dbReference type="Pfam" id="PF04794">
    <property type="entry name" value="YdjC"/>
    <property type="match status" value="1"/>
</dbReference>
<evidence type="ECO:0000256" key="2">
    <source>
        <dbReference type="ARBA" id="ARBA00022723"/>
    </source>
</evidence>
<keyword evidence="2" id="KW-0479">Metal-binding</keyword>
<dbReference type="EMBL" id="CP136336">
    <property type="protein sequence ID" value="WOB10238.1"/>
    <property type="molecule type" value="Genomic_DNA"/>
</dbReference>